<evidence type="ECO:0000313" key="5">
    <source>
        <dbReference type="Proteomes" id="UP000094936"/>
    </source>
</evidence>
<dbReference type="PANTHER" id="PTHR46648:SF1">
    <property type="entry name" value="ADENOSINE 5'-MONOPHOSPHORAMIDASE HNT1"/>
    <property type="match status" value="1"/>
</dbReference>
<dbReference type="STRING" id="1080227.A8L45_20750"/>
<evidence type="ECO:0000259" key="3">
    <source>
        <dbReference type="PROSITE" id="PS51084"/>
    </source>
</evidence>
<keyword evidence="5" id="KW-1185">Reference proteome</keyword>
<keyword evidence="4" id="KW-0378">Hydrolase</keyword>
<dbReference type="OrthoDB" id="9784774at2"/>
<dbReference type="EMBL" id="LYBM01000056">
    <property type="protein sequence ID" value="ODA30234.1"/>
    <property type="molecule type" value="Genomic_DNA"/>
</dbReference>
<reference evidence="4 5" key="1">
    <citation type="submission" date="2016-05" db="EMBL/GenBank/DDBJ databases">
        <title>Genomic Taxonomy of the Vibrionaceae.</title>
        <authorList>
            <person name="Gomez-Gil B."/>
            <person name="Enciso-Ibarra J."/>
        </authorList>
    </citation>
    <scope>NUCLEOTIDE SEQUENCE [LARGE SCALE GENOMIC DNA]</scope>
    <source>
        <strain evidence="4 5">CAIM 1920</strain>
    </source>
</reference>
<dbReference type="InterPro" id="IPR001310">
    <property type="entry name" value="Histidine_triad_HIT"/>
</dbReference>
<comment type="caution">
    <text evidence="4">The sequence shown here is derived from an EMBL/GenBank/DDBJ whole genome shotgun (WGS) entry which is preliminary data.</text>
</comment>
<dbReference type="InterPro" id="IPR011146">
    <property type="entry name" value="HIT-like"/>
</dbReference>
<sequence>MTTIVQQIVSRDIEAVIIYESEQVIAFADHDPINYGHILICPKEPYESFIDLPALVHDEIQVVARDLYSRIVNKFNPDGISFIQNNGKCNELDHYHLHIFPRFDGDQFGWLSSDIGIQSIEVLRESLSGL</sequence>
<dbReference type="PANTHER" id="PTHR46648">
    <property type="entry name" value="HIT FAMILY PROTEIN 1"/>
    <property type="match status" value="1"/>
</dbReference>
<dbReference type="Pfam" id="PF01230">
    <property type="entry name" value="HIT"/>
    <property type="match status" value="1"/>
</dbReference>
<organism evidence="4 5">
    <name type="scientific">Veronia pacifica</name>
    <dbReference type="NCBI Taxonomy" id="1080227"/>
    <lineage>
        <taxon>Bacteria</taxon>
        <taxon>Pseudomonadati</taxon>
        <taxon>Pseudomonadota</taxon>
        <taxon>Gammaproteobacteria</taxon>
        <taxon>Vibrionales</taxon>
        <taxon>Vibrionaceae</taxon>
        <taxon>Veronia</taxon>
    </lineage>
</organism>
<accession>A0A1C3EAL3</accession>
<name>A0A1C3EAL3_9GAMM</name>
<dbReference type="GO" id="GO:0016787">
    <property type="term" value="F:hydrolase activity"/>
    <property type="evidence" value="ECO:0007669"/>
    <property type="project" value="UniProtKB-KW"/>
</dbReference>
<dbReference type="RefSeq" id="WP_068905269.1">
    <property type="nucleotide sequence ID" value="NZ_JBHUIF010000017.1"/>
</dbReference>
<proteinExistence type="predicted"/>
<dbReference type="Gene3D" id="3.30.428.10">
    <property type="entry name" value="HIT-like"/>
    <property type="match status" value="1"/>
</dbReference>
<dbReference type="SUPFAM" id="SSF54197">
    <property type="entry name" value="HIT-like"/>
    <property type="match status" value="1"/>
</dbReference>
<feature type="active site" description="Tele-AMP-histidine intermediate" evidence="1">
    <location>
        <position position="98"/>
    </location>
</feature>
<evidence type="ECO:0000313" key="4">
    <source>
        <dbReference type="EMBL" id="ODA30234.1"/>
    </source>
</evidence>
<evidence type="ECO:0000256" key="1">
    <source>
        <dbReference type="PIRSR" id="PIRSR601310-1"/>
    </source>
</evidence>
<gene>
    <name evidence="4" type="ORF">A8L45_20750</name>
</gene>
<protein>
    <submittedName>
        <fullName evidence="4">HIT family hydrolase</fullName>
    </submittedName>
</protein>
<dbReference type="AlphaFoldDB" id="A0A1C3EAL3"/>
<feature type="short sequence motif" description="Histidine triad motif" evidence="2">
    <location>
        <begin position="94"/>
        <end position="98"/>
    </location>
</feature>
<dbReference type="PROSITE" id="PS51084">
    <property type="entry name" value="HIT_2"/>
    <property type="match status" value="1"/>
</dbReference>
<dbReference type="InterPro" id="IPR036265">
    <property type="entry name" value="HIT-like_sf"/>
</dbReference>
<feature type="domain" description="HIT" evidence="3">
    <location>
        <begin position="4"/>
        <end position="109"/>
    </location>
</feature>
<dbReference type="GO" id="GO:0009117">
    <property type="term" value="P:nucleotide metabolic process"/>
    <property type="evidence" value="ECO:0007669"/>
    <property type="project" value="TreeGrafter"/>
</dbReference>
<dbReference type="Proteomes" id="UP000094936">
    <property type="component" value="Unassembled WGS sequence"/>
</dbReference>
<dbReference type="PRINTS" id="PR00332">
    <property type="entry name" value="HISTRIAD"/>
</dbReference>
<evidence type="ECO:0000256" key="2">
    <source>
        <dbReference type="PROSITE-ProRule" id="PRU00464"/>
    </source>
</evidence>